<proteinExistence type="predicted"/>
<sequence>MSLITVESSAKSLPSDLFSSTRPIINSELLYYLNNAIVTDSFVTKITDLHVVLKTITIDQHSTIYQVLTTVLDEHTCHSELGIFYMI</sequence>
<organism evidence="1 2">
    <name type="scientific">Moniliophthora roreri (strain MCA 2997)</name>
    <name type="common">Cocoa frosty pod rot fungus</name>
    <name type="synonym">Crinipellis roreri</name>
    <dbReference type="NCBI Taxonomy" id="1381753"/>
    <lineage>
        <taxon>Eukaryota</taxon>
        <taxon>Fungi</taxon>
        <taxon>Dikarya</taxon>
        <taxon>Basidiomycota</taxon>
        <taxon>Agaricomycotina</taxon>
        <taxon>Agaricomycetes</taxon>
        <taxon>Agaricomycetidae</taxon>
        <taxon>Agaricales</taxon>
        <taxon>Marasmiineae</taxon>
        <taxon>Marasmiaceae</taxon>
        <taxon>Moniliophthora</taxon>
    </lineage>
</organism>
<keyword evidence="2" id="KW-1185">Reference proteome</keyword>
<name>V2XQL3_MONRO</name>
<comment type="caution">
    <text evidence="1">The sequence shown here is derived from an EMBL/GenBank/DDBJ whole genome shotgun (WGS) entry which is preliminary data.</text>
</comment>
<gene>
    <name evidence="1" type="ORF">Moror_11556</name>
</gene>
<protein>
    <submittedName>
        <fullName evidence="1">Uncharacterized protein</fullName>
    </submittedName>
</protein>
<dbReference type="AlphaFoldDB" id="V2XQL3"/>
<dbReference type="HOGENOM" id="CLU_2483884_0_0_1"/>
<dbReference type="Proteomes" id="UP000017559">
    <property type="component" value="Unassembled WGS sequence"/>
</dbReference>
<evidence type="ECO:0000313" key="1">
    <source>
        <dbReference type="EMBL" id="ESK81739.1"/>
    </source>
</evidence>
<dbReference type="EMBL" id="AWSO01002274">
    <property type="protein sequence ID" value="ESK81739.1"/>
    <property type="molecule type" value="Genomic_DNA"/>
</dbReference>
<evidence type="ECO:0000313" key="2">
    <source>
        <dbReference type="Proteomes" id="UP000017559"/>
    </source>
</evidence>
<reference evidence="1 2" key="1">
    <citation type="journal article" date="2014" name="BMC Genomics">
        <title>Genome and secretome analysis of the hemibiotrophic fungal pathogen, Moniliophthora roreri, which causes frosty pod rot disease of cacao: mechanisms of the biotrophic and necrotrophic phases.</title>
        <authorList>
            <person name="Meinhardt L.W."/>
            <person name="Costa G.G.L."/>
            <person name="Thomazella D.P.T."/>
            <person name="Teixeira P.J.P.L."/>
            <person name="Carazzolle M.F."/>
            <person name="Schuster S.C."/>
            <person name="Carlson J.E."/>
            <person name="Guiltinan M.J."/>
            <person name="Mieczkowski P."/>
            <person name="Farmer A."/>
            <person name="Ramaraj T."/>
            <person name="Crozier J."/>
            <person name="Davis R.E."/>
            <person name="Shao J."/>
            <person name="Melnick R.L."/>
            <person name="Pereira G.A.G."/>
            <person name="Bailey B.A."/>
        </authorList>
    </citation>
    <scope>NUCLEOTIDE SEQUENCE [LARGE SCALE GENOMIC DNA]</scope>
    <source>
        <strain evidence="1 2">MCA 2997</strain>
    </source>
</reference>
<dbReference type="KEGG" id="mrr:Moror_11556"/>
<accession>V2XQL3</accession>